<dbReference type="PANTHER" id="PTHR46704:SF9">
    <property type="entry name" value="BHLH DOMAIN-CONTAINING PROTEIN"/>
    <property type="match status" value="1"/>
</dbReference>
<evidence type="ECO:0008006" key="4">
    <source>
        <dbReference type="Google" id="ProtNLM"/>
    </source>
</evidence>
<feature type="compositionally biased region" description="Basic and acidic residues" evidence="1">
    <location>
        <begin position="137"/>
        <end position="146"/>
    </location>
</feature>
<proteinExistence type="predicted"/>
<dbReference type="RefSeq" id="XP_038063921.1">
    <property type="nucleotide sequence ID" value="XM_038207993.1"/>
</dbReference>
<dbReference type="OrthoDB" id="6021232at2759"/>
<dbReference type="PANTHER" id="PTHR46704">
    <property type="entry name" value="CXC DOMAIN-CONTAINING PROTEIN-RELATED"/>
    <property type="match status" value="1"/>
</dbReference>
<dbReference type="Proteomes" id="UP000887568">
    <property type="component" value="Unplaced"/>
</dbReference>
<keyword evidence="3" id="KW-1185">Reference proteome</keyword>
<reference evidence="2" key="1">
    <citation type="submission" date="2022-11" db="UniProtKB">
        <authorList>
            <consortium name="EnsemblMetazoa"/>
        </authorList>
    </citation>
    <scope>IDENTIFICATION</scope>
</reference>
<feature type="compositionally biased region" description="Acidic residues" evidence="1">
    <location>
        <begin position="1616"/>
        <end position="1643"/>
    </location>
</feature>
<dbReference type="OMA" id="LATHEGC"/>
<name>A0A914AK30_PATMI</name>
<dbReference type="GeneID" id="119734467"/>
<feature type="region of interest" description="Disordered" evidence="1">
    <location>
        <begin position="348"/>
        <end position="372"/>
    </location>
</feature>
<sequence length="1656" mass="186303">MADTRNENETESIKLKCYAHLSHVFDDVKPITETSWRKFLESVQIWKDLSGNSAEIAKAFVADHDDDGSDMLPGGSGIAMPKDGGFHRKCYQYFTDSTKQKRAVRAKQKQEANPQALSAADINASAQIQEGASDTEPAEKKPRILRSESALGKKGASRSAHVLPRMCIICRRARYSTNHEGRRSKQPLVQCELIDGGKLLEAAKVKRDETLLLHMENRDCVAIELKYHASCHKDYTRFLSKPQGVTVNVPSALYSTAFESFCRDVIDHRVINDKEVWRMTKLKRVFDRTVRDIENEDSSSYKTWSLKQRLKETYPQLCFLKPNRRYESEFVYVDNLSFLNDCKIELDSESDTDTSTSEEEQNPSTPSKRKASKIQFSTNHLVSTLRDRFSTALDIKREIELMSSDKLPWPPTSSDLTLYTAQQIIPPKLFNFLAWVAGCSDVPKEDEFVEVGEGETRRILTLAQDVIYLATKGRRAMPKHMSLAMAVRHMTGSAQLIGLLNGLGHCVSHTSVLEHDTALAQQEIQRGSNALPSCLVKGTFTTLVWDNNDFGEETLSGKGTTHNTNGIAIQHSEPQTFTTDVKQSMARTRKRSLPAPDVDLVTFRGAKKASPTSFAFGVALEEEYHMSLMEHPMRKDAAYYLTKIPQKRLLPAWTGFNQLLNKELPPKATVAYLPVIDASPTDLNTVNTILHKSVEIANKLELPSVVVVVDQAIYAKAQTIRWQTPHFMDRIVIRLGAFHTTMTALATIGKRFCDAGLQDILIESDVVAPGSMNGVINGHHYNRSIRCHKVMAEALHRLRWQSFIEGVSEVDAEQYGDMVHNLHSTFPDQEYEDLVESPTFQGMMMAYDDFIKSQSKDATFAFWSSYLEMVENVLLFVKATRDGDWALHLAAVRALVPWMFSYDRTNYSRYLPVYWLEMKSLEKTHPFVLNEFQIGNFAVQRQDVHGFSRVACDMTIEQTANRDSKTRGGMKGFTTNKGASNRWIRAHHERAAITRQCEEMAGKGQKMATRKDLTKRRMTRDEQDVQTIMTTISTMINPFDNDPETDPTELIHLSSGVIASPEVCTDLMKAHEKGNAAFVTYCKDRLQGGETDLNKPLKRMKLKTFTNMAKTVATKVKGKDVSTKSDRELLARLVIVGRSRNIDLKHMMSYCLGPLPLSLATHEGCLVKTNKAKLLHYLESAPKETPVVSETPGCVWIIDGLAMLQKMSPKHMPVTMGDLASKMLSQLVNLACNHQSNSIHFVTDRYPDISVKNAERKRRAATGSQKIKISKPSQPVPKQWKKYLANGFNKEQLVEFLFNTWRNCDVKSLKGVTLTVAHGMLCHAISANNGNVDVEEVTELHCSHEEADTRMFLHASYIAKSCNSDIVIKSPDTDVFVIGIALSSNHISSNLYFRTGKEENVRTIDLQAIRRHLGDPLSEALIGFHCFSGCDSVSAFYGKGKMKAIKLLVENPTLCAQFQLLGESFMVTDDQVTALEMFVCKLYAQHSYSRVNEARCAMFSMATKAENVMPPNRDALRKHIERANFQAAIYKRSLAQHPDIPSPVGHGWKMVDDTLGIDWMDMESAQQSVLELTKCACSKSKCKVSEADDKCCVSLGIPCTELCTCKKCENLTYSFDNEDIEESEGEDDDGENGDDEIEENFETEMERPVHATEPFS</sequence>
<feature type="region of interest" description="Disordered" evidence="1">
    <location>
        <begin position="1616"/>
        <end position="1656"/>
    </location>
</feature>
<organism evidence="2 3">
    <name type="scientific">Patiria miniata</name>
    <name type="common">Bat star</name>
    <name type="synonym">Asterina miniata</name>
    <dbReference type="NCBI Taxonomy" id="46514"/>
    <lineage>
        <taxon>Eukaryota</taxon>
        <taxon>Metazoa</taxon>
        <taxon>Echinodermata</taxon>
        <taxon>Eleutherozoa</taxon>
        <taxon>Asterozoa</taxon>
        <taxon>Asteroidea</taxon>
        <taxon>Valvatacea</taxon>
        <taxon>Valvatida</taxon>
        <taxon>Asterinidae</taxon>
        <taxon>Patiria</taxon>
    </lineage>
</organism>
<feature type="region of interest" description="Disordered" evidence="1">
    <location>
        <begin position="999"/>
        <end position="1021"/>
    </location>
</feature>
<accession>A0A914AK30</accession>
<evidence type="ECO:0000313" key="3">
    <source>
        <dbReference type="Proteomes" id="UP000887568"/>
    </source>
</evidence>
<feature type="region of interest" description="Disordered" evidence="1">
    <location>
        <begin position="128"/>
        <end position="157"/>
    </location>
</feature>
<evidence type="ECO:0000313" key="2">
    <source>
        <dbReference type="EnsemblMetazoa" id="XP_038063921.1"/>
    </source>
</evidence>
<evidence type="ECO:0000256" key="1">
    <source>
        <dbReference type="SAM" id="MobiDB-lite"/>
    </source>
</evidence>
<protein>
    <recommendedName>
        <fullName evidence="4">Tesmin/TSO1-like CXC domain-containing protein</fullName>
    </recommendedName>
</protein>
<feature type="compositionally biased region" description="Acidic residues" evidence="1">
    <location>
        <begin position="348"/>
        <end position="361"/>
    </location>
</feature>
<dbReference type="EnsemblMetazoa" id="XM_038207993.1">
    <property type="protein sequence ID" value="XP_038063921.1"/>
    <property type="gene ID" value="LOC119734467"/>
</dbReference>